<reference evidence="2" key="1">
    <citation type="submission" date="2017-06" db="EMBL/GenBank/DDBJ databases">
        <title>Complete Genome Sequence of Mycobacterium shigaense.</title>
        <authorList>
            <person name="Fukano H."/>
            <person name="Yoshida M."/>
            <person name="Kazumi Y."/>
            <person name="Ogura Y."/>
            <person name="Mitarai S."/>
            <person name="Hayashi T."/>
            <person name="Hoshino Y."/>
        </authorList>
    </citation>
    <scope>NUCLEOTIDE SEQUENCE [LARGE SCALE GENOMIC DNA]</scope>
    <source>
        <strain evidence="2">UN-152</strain>
    </source>
</reference>
<accession>A0A1Z4EN05</accession>
<dbReference type="Proteomes" id="UP000217736">
    <property type="component" value="Chromosome"/>
</dbReference>
<protein>
    <submittedName>
        <fullName evidence="1">Uncharacterized protein</fullName>
    </submittedName>
</protein>
<dbReference type="EMBL" id="AP018164">
    <property type="protein sequence ID" value="BAX94379.1"/>
    <property type="molecule type" value="Genomic_DNA"/>
</dbReference>
<gene>
    <name evidence="1" type="ORF">MSG_04258</name>
</gene>
<organism evidence="1 2">
    <name type="scientific">Mycobacterium shigaense</name>
    <dbReference type="NCBI Taxonomy" id="722731"/>
    <lineage>
        <taxon>Bacteria</taxon>
        <taxon>Bacillati</taxon>
        <taxon>Actinomycetota</taxon>
        <taxon>Actinomycetes</taxon>
        <taxon>Mycobacteriales</taxon>
        <taxon>Mycobacteriaceae</taxon>
        <taxon>Mycobacterium</taxon>
        <taxon>Mycobacterium simiae complex</taxon>
    </lineage>
</organism>
<proteinExistence type="predicted"/>
<dbReference type="KEGG" id="mshg:MSG_04258"/>
<evidence type="ECO:0000313" key="2">
    <source>
        <dbReference type="Proteomes" id="UP000217736"/>
    </source>
</evidence>
<sequence>MPLHPFPTVDIAKFRAIAKGMLAEVQGDVQSCTRDRIEDLEIAWEEAEPSLRSMDGKARTVLDRQTNPALTALRAAHPDPAAETRALDTLLSSLHWPCDSPAAAALRSSRFHRRAGRRS</sequence>
<name>A0A1Z4EN05_9MYCO</name>
<dbReference type="AlphaFoldDB" id="A0A1Z4EN05"/>
<evidence type="ECO:0000313" key="1">
    <source>
        <dbReference type="EMBL" id="BAX94379.1"/>
    </source>
</evidence>
<keyword evidence="2" id="KW-1185">Reference proteome</keyword>